<dbReference type="InterPro" id="IPR037219">
    <property type="entry name" value="Peptidase_M41-like"/>
</dbReference>
<dbReference type="GO" id="GO:0004176">
    <property type="term" value="F:ATP-dependent peptidase activity"/>
    <property type="evidence" value="ECO:0007669"/>
    <property type="project" value="InterPro"/>
</dbReference>
<dbReference type="GO" id="GO:0005524">
    <property type="term" value="F:ATP binding"/>
    <property type="evidence" value="ECO:0007669"/>
    <property type="project" value="InterPro"/>
</dbReference>
<dbReference type="Proteomes" id="UP000288805">
    <property type="component" value="Unassembled WGS sequence"/>
</dbReference>
<keyword evidence="1" id="KW-0812">Transmembrane</keyword>
<dbReference type="Pfam" id="PF01434">
    <property type="entry name" value="Peptidase_M41"/>
    <property type="match status" value="1"/>
</dbReference>
<evidence type="ECO:0000256" key="1">
    <source>
        <dbReference type="SAM" id="Phobius"/>
    </source>
</evidence>
<keyword evidence="3" id="KW-0482">Metalloprotease</keyword>
<evidence type="ECO:0000259" key="2">
    <source>
        <dbReference type="Pfam" id="PF01434"/>
    </source>
</evidence>
<dbReference type="SUPFAM" id="SSF140990">
    <property type="entry name" value="FtsH protease domain-like"/>
    <property type="match status" value="1"/>
</dbReference>
<dbReference type="InterPro" id="IPR000642">
    <property type="entry name" value="Peptidase_M41"/>
</dbReference>
<organism evidence="3 4">
    <name type="scientific">Vitis vinifera</name>
    <name type="common">Grape</name>
    <dbReference type="NCBI Taxonomy" id="29760"/>
    <lineage>
        <taxon>Eukaryota</taxon>
        <taxon>Viridiplantae</taxon>
        <taxon>Streptophyta</taxon>
        <taxon>Embryophyta</taxon>
        <taxon>Tracheophyta</taxon>
        <taxon>Spermatophyta</taxon>
        <taxon>Magnoliopsida</taxon>
        <taxon>eudicotyledons</taxon>
        <taxon>Gunneridae</taxon>
        <taxon>Pentapetalae</taxon>
        <taxon>rosids</taxon>
        <taxon>Vitales</taxon>
        <taxon>Vitaceae</taxon>
        <taxon>Viteae</taxon>
        <taxon>Vitis</taxon>
    </lineage>
</organism>
<proteinExistence type="predicted"/>
<keyword evidence="1" id="KW-0472">Membrane</keyword>
<dbReference type="GO" id="GO:0006508">
    <property type="term" value="P:proteolysis"/>
    <property type="evidence" value="ECO:0007669"/>
    <property type="project" value="UniProtKB-KW"/>
</dbReference>
<keyword evidence="1" id="KW-1133">Transmembrane helix</keyword>
<comment type="caution">
    <text evidence="3">The sequence shown here is derived from an EMBL/GenBank/DDBJ whole genome shotgun (WGS) entry which is preliminary data.</text>
</comment>
<dbReference type="Gene3D" id="1.20.58.760">
    <property type="entry name" value="Peptidase M41"/>
    <property type="match status" value="1"/>
</dbReference>
<dbReference type="GO" id="GO:0004222">
    <property type="term" value="F:metalloendopeptidase activity"/>
    <property type="evidence" value="ECO:0007669"/>
    <property type="project" value="InterPro"/>
</dbReference>
<gene>
    <name evidence="3" type="primary">FTSHI5_3</name>
    <name evidence="3" type="ORF">CK203_097263</name>
</gene>
<sequence>MKMGYNTAAALRQGLLHSMYLAQFFILTDLPCYLHHYTVFSDKGIGCTKITKAKNEGSMHGNVETRSYLEKRLVFCFGSYVASQLLLPFGEENILSSSELKQAQEIATRMVIQHGWGPDDSPAVYYYSNAVSALSMGNNHEYEVAAKIEKMYYLAYDRAKEMLQKNRRVLEKVVEELLEFEILTGKAFTSPDAMYFWYCIFFLLVSPSAFKSMLRPY</sequence>
<evidence type="ECO:0000313" key="3">
    <source>
        <dbReference type="EMBL" id="RVW38061.1"/>
    </source>
</evidence>
<feature type="transmembrane region" description="Helical" evidence="1">
    <location>
        <begin position="195"/>
        <end position="214"/>
    </location>
</feature>
<dbReference type="PANTHER" id="PTHR23076">
    <property type="entry name" value="METALLOPROTEASE M41 FTSH"/>
    <property type="match status" value="1"/>
</dbReference>
<feature type="domain" description="Peptidase M41" evidence="2">
    <location>
        <begin position="64"/>
        <end position="188"/>
    </location>
</feature>
<evidence type="ECO:0000313" key="4">
    <source>
        <dbReference type="Proteomes" id="UP000288805"/>
    </source>
</evidence>
<accession>A0A438DRH4</accession>
<dbReference type="PANTHER" id="PTHR23076:SF58">
    <property type="entry name" value="INACTIVE ATP-DEPENDENT ZINC METALLOPROTEASE FTSHI 5, CHLOROPLASTIC-RELATED"/>
    <property type="match status" value="1"/>
</dbReference>
<dbReference type="AlphaFoldDB" id="A0A438DRH4"/>
<protein>
    <submittedName>
        <fullName evidence="3">Putative inactive ATP-dependent zinc metalloprotease FTSHI 5, chloroplastic</fullName>
    </submittedName>
</protein>
<keyword evidence="3" id="KW-0645">Protease</keyword>
<keyword evidence="3" id="KW-0378">Hydrolase</keyword>
<name>A0A438DRH4_VITVI</name>
<dbReference type="EMBL" id="QGNW01001515">
    <property type="protein sequence ID" value="RVW38061.1"/>
    <property type="molecule type" value="Genomic_DNA"/>
</dbReference>
<reference evidence="3 4" key="1">
    <citation type="journal article" date="2018" name="PLoS Genet.">
        <title>Population sequencing reveals clonal diversity and ancestral inbreeding in the grapevine cultivar Chardonnay.</title>
        <authorList>
            <person name="Roach M.J."/>
            <person name="Johnson D.L."/>
            <person name="Bohlmann J."/>
            <person name="van Vuuren H.J."/>
            <person name="Jones S.J."/>
            <person name="Pretorius I.S."/>
            <person name="Schmidt S.A."/>
            <person name="Borneman A.R."/>
        </authorList>
    </citation>
    <scope>NUCLEOTIDE SEQUENCE [LARGE SCALE GENOMIC DNA]</scope>
    <source>
        <strain evidence="4">cv. Chardonnay</strain>
        <tissue evidence="3">Leaf</tissue>
    </source>
</reference>